<dbReference type="GO" id="GO:0016491">
    <property type="term" value="F:oxidoreductase activity"/>
    <property type="evidence" value="ECO:0007669"/>
    <property type="project" value="UniProtKB-KW"/>
</dbReference>
<organism evidence="2 3">
    <name type="scientific">Mycena metata</name>
    <dbReference type="NCBI Taxonomy" id="1033252"/>
    <lineage>
        <taxon>Eukaryota</taxon>
        <taxon>Fungi</taxon>
        <taxon>Dikarya</taxon>
        <taxon>Basidiomycota</taxon>
        <taxon>Agaricomycotina</taxon>
        <taxon>Agaricomycetes</taxon>
        <taxon>Agaricomycetidae</taxon>
        <taxon>Agaricales</taxon>
        <taxon>Marasmiineae</taxon>
        <taxon>Mycenaceae</taxon>
        <taxon>Mycena</taxon>
    </lineage>
</organism>
<proteinExistence type="predicted"/>
<evidence type="ECO:0000313" key="3">
    <source>
        <dbReference type="Proteomes" id="UP001215598"/>
    </source>
</evidence>
<dbReference type="AlphaFoldDB" id="A0AAD7K1N9"/>
<comment type="caution">
    <text evidence="2">The sequence shown here is derived from an EMBL/GenBank/DDBJ whole genome shotgun (WGS) entry which is preliminary data.</text>
</comment>
<dbReference type="PANTHER" id="PTHR35870">
    <property type="entry name" value="PROTEIN, PUTATIVE (AFU_ORTHOLOGUE AFUA_5G03330)-RELATED"/>
    <property type="match status" value="1"/>
</dbReference>
<dbReference type="Proteomes" id="UP001215598">
    <property type="component" value="Unassembled WGS sequence"/>
</dbReference>
<keyword evidence="3" id="KW-1185">Reference proteome</keyword>
<protein>
    <recommendedName>
        <fullName evidence="4">Oxidoreductase AflY</fullName>
    </recommendedName>
</protein>
<evidence type="ECO:0000313" key="2">
    <source>
        <dbReference type="EMBL" id="KAJ7776424.1"/>
    </source>
</evidence>
<dbReference type="Pfam" id="PF14027">
    <property type="entry name" value="Questin_oxidase"/>
    <property type="match status" value="1"/>
</dbReference>
<accession>A0AAD7K1N9</accession>
<dbReference type="InterPro" id="IPR025337">
    <property type="entry name" value="Questin_oxidase-like"/>
</dbReference>
<dbReference type="EMBL" id="JARKIB010000009">
    <property type="protein sequence ID" value="KAJ7776424.1"/>
    <property type="molecule type" value="Genomic_DNA"/>
</dbReference>
<name>A0AAD7K1N9_9AGAR</name>
<gene>
    <name evidence="2" type="ORF">B0H16DRAFT_1506721</name>
</gene>
<evidence type="ECO:0008006" key="4">
    <source>
        <dbReference type="Google" id="ProtNLM"/>
    </source>
</evidence>
<keyword evidence="1" id="KW-0560">Oxidoreductase</keyword>
<dbReference type="PANTHER" id="PTHR35870:SF1">
    <property type="entry name" value="PROTEIN, PUTATIVE (AFU_ORTHOLOGUE AFUA_5G03330)-RELATED"/>
    <property type="match status" value="1"/>
</dbReference>
<sequence length="503" mass="54888">MMSRLTRNVLRLSSSTMSTIAPPTPQPIQPGVVHSAATYSSAKVLEELLHKDYVSHHCFFNDLGFHNHLPHHLVAAYDMGAPPALLKLIYEDLAPTLRPINRQGEDITEANWTTRLGERKAYGSYLAFFADQISKNGVQETFQRYVMAPEANGNDALMFSRLLGGALHPFLQVGFGVEFGQDYMVAQGLGMAAVTSGETAKFVLDMPSGLPQIANTSKGVTLLALLREVYDSPVLKPVMPYEPNAMGSTRFQKLIQNPDRGAELKRIYAKWSIDTTLTGPASDAEFASKAEECLWQATLLLAATGRPNRAPRLDFFLMHVLTSALCIHSLLRILPDPVHKAQLLQGYARTSALFVLLRGRPRVNVPLLMSYTAFPRPPKHAAPGGRDALGDPLKEGETNAWLAMLQSALHHKDAHVLKVLRMLYYCAERYGGTAPGGAIGARDGEGKETHVGTGEMDGTVFVRAAGVASDTLGWVAYGGTEGHWDQSALGWDAAWEGEEKANL</sequence>
<evidence type="ECO:0000256" key="1">
    <source>
        <dbReference type="ARBA" id="ARBA00023002"/>
    </source>
</evidence>
<reference evidence="2" key="1">
    <citation type="submission" date="2023-03" db="EMBL/GenBank/DDBJ databases">
        <title>Massive genome expansion in bonnet fungi (Mycena s.s.) driven by repeated elements and novel gene families across ecological guilds.</title>
        <authorList>
            <consortium name="Lawrence Berkeley National Laboratory"/>
            <person name="Harder C.B."/>
            <person name="Miyauchi S."/>
            <person name="Viragh M."/>
            <person name="Kuo A."/>
            <person name="Thoen E."/>
            <person name="Andreopoulos B."/>
            <person name="Lu D."/>
            <person name="Skrede I."/>
            <person name="Drula E."/>
            <person name="Henrissat B."/>
            <person name="Morin E."/>
            <person name="Kohler A."/>
            <person name="Barry K."/>
            <person name="LaButti K."/>
            <person name="Morin E."/>
            <person name="Salamov A."/>
            <person name="Lipzen A."/>
            <person name="Mereny Z."/>
            <person name="Hegedus B."/>
            <person name="Baldrian P."/>
            <person name="Stursova M."/>
            <person name="Weitz H."/>
            <person name="Taylor A."/>
            <person name="Grigoriev I.V."/>
            <person name="Nagy L.G."/>
            <person name="Martin F."/>
            <person name="Kauserud H."/>
        </authorList>
    </citation>
    <scope>NUCLEOTIDE SEQUENCE</scope>
    <source>
        <strain evidence="2">CBHHK182m</strain>
    </source>
</reference>